<sequence length="308" mass="33129">MIASPSTALVTWVLLTTPAVEQPALGTCSMGIQHLEVPPVPREKLALVCISPGQTTVINFDADLAMDSMTLDGAERFTKVEFGASTVKLIPSEKLRPGDHLRLTVRFKDTAAPSSVTLLLGVHVAQAVPFVSVLRETRTVESYQQELKTKNEELQKCIEENTRLQVESTGPGGLAELFMLGLLSDDGISSKLLHKNFVEAPTNALSATGLVSYRAANRAALMLMLANKAGMAPWTAESATLTREGKNGMGLRVLTVWQPRPIENSAEDSILVVEVKAPDDLQGSYTLKLWEAGGARTVTLHGVTFPAP</sequence>
<comment type="caution">
    <text evidence="2">The sequence shown here is derived from an EMBL/GenBank/DDBJ whole genome shotgun (WGS) entry which is preliminary data.</text>
</comment>
<keyword evidence="3" id="KW-1185">Reference proteome</keyword>
<accession>A0ABT5DG69</accession>
<evidence type="ECO:0000313" key="2">
    <source>
        <dbReference type="EMBL" id="MDC0712662.1"/>
    </source>
</evidence>
<dbReference type="InterPro" id="IPR011754">
    <property type="entry name" value="Mxa_paralog_2268"/>
</dbReference>
<evidence type="ECO:0000256" key="1">
    <source>
        <dbReference type="SAM" id="Coils"/>
    </source>
</evidence>
<organism evidence="2 3">
    <name type="scientific">Stigmatella ashevillensis</name>
    <dbReference type="NCBI Taxonomy" id="2995309"/>
    <lineage>
        <taxon>Bacteria</taxon>
        <taxon>Pseudomonadati</taxon>
        <taxon>Myxococcota</taxon>
        <taxon>Myxococcia</taxon>
        <taxon>Myxococcales</taxon>
        <taxon>Cystobacterineae</taxon>
        <taxon>Archangiaceae</taxon>
        <taxon>Stigmatella</taxon>
    </lineage>
</organism>
<dbReference type="Pfam" id="PF09544">
    <property type="entry name" value="DUF2381"/>
    <property type="match status" value="1"/>
</dbReference>
<feature type="coiled-coil region" evidence="1">
    <location>
        <begin position="133"/>
        <end position="167"/>
    </location>
</feature>
<reference evidence="2 3" key="1">
    <citation type="submission" date="2022-11" db="EMBL/GenBank/DDBJ databases">
        <title>Minimal conservation of predation-associated metabolite biosynthetic gene clusters underscores biosynthetic potential of Myxococcota including descriptions for ten novel species: Archangium lansinium sp. nov., Myxococcus landrumus sp. nov., Nannocystis bai.</title>
        <authorList>
            <person name="Ahearne A."/>
            <person name="Stevens C."/>
            <person name="Dowd S."/>
        </authorList>
    </citation>
    <scope>NUCLEOTIDE SEQUENCE [LARGE SCALE GENOMIC DNA]</scope>
    <source>
        <strain evidence="2 3">NCWAL01</strain>
    </source>
</reference>
<evidence type="ECO:0000313" key="3">
    <source>
        <dbReference type="Proteomes" id="UP001221838"/>
    </source>
</evidence>
<protein>
    <submittedName>
        <fullName evidence="2">DUF2381 family protein</fullName>
    </submittedName>
</protein>
<proteinExistence type="predicted"/>
<dbReference type="NCBIfam" id="TIGR02268">
    <property type="entry name" value="Myxococcus xanthus paralogous family TIGR02268"/>
    <property type="match status" value="1"/>
</dbReference>
<dbReference type="EMBL" id="JAQNDM010000002">
    <property type="protein sequence ID" value="MDC0712662.1"/>
    <property type="molecule type" value="Genomic_DNA"/>
</dbReference>
<name>A0ABT5DG69_9BACT</name>
<gene>
    <name evidence="2" type="ORF">POL68_29635</name>
</gene>
<dbReference type="RefSeq" id="WP_272142799.1">
    <property type="nucleotide sequence ID" value="NZ_JAQNDM010000002.1"/>
</dbReference>
<keyword evidence="1" id="KW-0175">Coiled coil</keyword>
<dbReference type="Proteomes" id="UP001221838">
    <property type="component" value="Unassembled WGS sequence"/>
</dbReference>